<keyword evidence="3" id="KW-1185">Reference proteome</keyword>
<feature type="signal peptide" evidence="1">
    <location>
        <begin position="1"/>
        <end position="29"/>
    </location>
</feature>
<organism evidence="2 3">
    <name type="scientific">Solirubrobacter ginsenosidimutans</name>
    <dbReference type="NCBI Taxonomy" id="490573"/>
    <lineage>
        <taxon>Bacteria</taxon>
        <taxon>Bacillati</taxon>
        <taxon>Actinomycetota</taxon>
        <taxon>Thermoleophilia</taxon>
        <taxon>Solirubrobacterales</taxon>
        <taxon>Solirubrobacteraceae</taxon>
        <taxon>Solirubrobacter</taxon>
    </lineage>
</organism>
<reference evidence="2" key="1">
    <citation type="submission" date="2022-10" db="EMBL/GenBank/DDBJ databases">
        <title>The WGS of Solirubrobacter ginsenosidimutans DSM 21036.</title>
        <authorList>
            <person name="Jiang Z."/>
        </authorList>
    </citation>
    <scope>NUCLEOTIDE SEQUENCE</scope>
    <source>
        <strain evidence="2">DSM 21036</strain>
    </source>
</reference>
<protein>
    <submittedName>
        <fullName evidence="2">Uncharacterized protein</fullName>
    </submittedName>
</protein>
<accession>A0A9X3MQT6</accession>
<proteinExistence type="predicted"/>
<evidence type="ECO:0000313" key="2">
    <source>
        <dbReference type="EMBL" id="MDA0160102.1"/>
    </source>
</evidence>
<sequence length="151" mass="15804">MSVLKHLLSPHFALAVATLVLALGGTAIATTQIAGSDAPETVLRMRVTKDGKTIGNHNDGTVKKAGVGIYDITFNTGPTGGKLPLDLEDCAIVATTRVETASKPEEVAADLDVQRLGGARIFVESTRLIPFGDNKITPFLTNVSFDVAAIC</sequence>
<dbReference type="AlphaFoldDB" id="A0A9X3MQT6"/>
<feature type="chain" id="PRO_5040824996" evidence="1">
    <location>
        <begin position="30"/>
        <end position="151"/>
    </location>
</feature>
<dbReference type="RefSeq" id="WP_270038868.1">
    <property type="nucleotide sequence ID" value="NZ_JAPDOD010000004.1"/>
</dbReference>
<evidence type="ECO:0000313" key="3">
    <source>
        <dbReference type="Proteomes" id="UP001149140"/>
    </source>
</evidence>
<name>A0A9X3MQT6_9ACTN</name>
<keyword evidence="1" id="KW-0732">Signal</keyword>
<dbReference type="EMBL" id="JAPDOD010000004">
    <property type="protein sequence ID" value="MDA0160102.1"/>
    <property type="molecule type" value="Genomic_DNA"/>
</dbReference>
<gene>
    <name evidence="2" type="ORF">OM076_07500</name>
</gene>
<evidence type="ECO:0000256" key="1">
    <source>
        <dbReference type="SAM" id="SignalP"/>
    </source>
</evidence>
<dbReference type="Proteomes" id="UP001149140">
    <property type="component" value="Unassembled WGS sequence"/>
</dbReference>
<comment type="caution">
    <text evidence="2">The sequence shown here is derived from an EMBL/GenBank/DDBJ whole genome shotgun (WGS) entry which is preliminary data.</text>
</comment>